<accession>A0AAD4JKW7</accession>
<dbReference type="InterPro" id="IPR038718">
    <property type="entry name" value="SNF2-like_sf"/>
</dbReference>
<dbReference type="GO" id="GO:0003677">
    <property type="term" value="F:DNA binding"/>
    <property type="evidence" value="ECO:0007669"/>
    <property type="project" value="TreeGrafter"/>
</dbReference>
<dbReference type="PANTHER" id="PTHR45623">
    <property type="entry name" value="CHROMODOMAIN-HELICASE-DNA-BINDING PROTEIN 3-RELATED-RELATED"/>
    <property type="match status" value="1"/>
</dbReference>
<dbReference type="InterPro" id="IPR000330">
    <property type="entry name" value="SNF2_N"/>
</dbReference>
<keyword evidence="6" id="KW-1185">Reference proteome</keyword>
<dbReference type="Pfam" id="PF00176">
    <property type="entry name" value="SNF2-rel_dom"/>
    <property type="match status" value="1"/>
</dbReference>
<keyword evidence="2" id="KW-0539">Nucleus</keyword>
<dbReference type="GO" id="GO:0005524">
    <property type="term" value="F:ATP binding"/>
    <property type="evidence" value="ECO:0007669"/>
    <property type="project" value="InterPro"/>
</dbReference>
<dbReference type="Proteomes" id="UP001190926">
    <property type="component" value="Unassembled WGS sequence"/>
</dbReference>
<dbReference type="GO" id="GO:0140658">
    <property type="term" value="F:ATP-dependent chromatin remodeler activity"/>
    <property type="evidence" value="ECO:0007669"/>
    <property type="project" value="TreeGrafter"/>
</dbReference>
<dbReference type="AlphaFoldDB" id="A0AAD4JKW7"/>
<evidence type="ECO:0000256" key="2">
    <source>
        <dbReference type="ARBA" id="ARBA00023242"/>
    </source>
</evidence>
<evidence type="ECO:0000313" key="5">
    <source>
        <dbReference type="EMBL" id="KAH6835739.1"/>
    </source>
</evidence>
<dbReference type="GO" id="GO:0003682">
    <property type="term" value="F:chromatin binding"/>
    <property type="evidence" value="ECO:0007669"/>
    <property type="project" value="TreeGrafter"/>
</dbReference>
<reference evidence="5 6" key="1">
    <citation type="journal article" date="2021" name="Nat. Commun.">
        <title>Incipient diploidization of the medicinal plant Perilla within 10,000 years.</title>
        <authorList>
            <person name="Zhang Y."/>
            <person name="Shen Q."/>
            <person name="Leng L."/>
            <person name="Zhang D."/>
            <person name="Chen S."/>
            <person name="Shi Y."/>
            <person name="Ning Z."/>
            <person name="Chen S."/>
        </authorList>
    </citation>
    <scope>NUCLEOTIDE SEQUENCE [LARGE SCALE GENOMIC DNA]</scope>
    <source>
        <strain evidence="6">cv. PC099</strain>
    </source>
</reference>
<evidence type="ECO:0000259" key="4">
    <source>
        <dbReference type="Pfam" id="PF00176"/>
    </source>
</evidence>
<dbReference type="GO" id="GO:0042393">
    <property type="term" value="F:histone binding"/>
    <property type="evidence" value="ECO:0007669"/>
    <property type="project" value="TreeGrafter"/>
</dbReference>
<evidence type="ECO:0000256" key="3">
    <source>
        <dbReference type="SAM" id="MobiDB-lite"/>
    </source>
</evidence>
<protein>
    <recommendedName>
        <fullName evidence="4">SNF2 N-terminal domain-containing protein</fullName>
    </recommendedName>
</protein>
<comment type="caution">
    <text evidence="5">The sequence shown here is derived from an EMBL/GenBank/DDBJ whole genome shotgun (WGS) entry which is preliminary data.</text>
</comment>
<feature type="compositionally biased region" description="Basic and acidic residues" evidence="3">
    <location>
        <begin position="244"/>
        <end position="256"/>
    </location>
</feature>
<sequence>MIETHRSFLNIATSNSFSRWEADFERLVPSFNLVVYSGSSDTRKYIRASEFYDRGGCMMVQVLLSSVEVVLEDLEILKSIQWKAIVIDEYHHSGIANELEQIKMLSTEMRIILVSDHIKGHRHPQTVPLAQIVDALAQIVDALLPHDIFILGARDLHPQRVAHAVQQLQLQLLRHRRHRRRVEDLHAADEALHRICELILQHRLVGALHQRDVVEPNPVHRNPIAVDEESVEEQEIGQKRHHDRGSEHHVRHHAGERDLGRWNRKSDRVRDWERKGRLVLVAD</sequence>
<dbReference type="InterPro" id="IPR027417">
    <property type="entry name" value="P-loop_NTPase"/>
</dbReference>
<evidence type="ECO:0000256" key="1">
    <source>
        <dbReference type="ARBA" id="ARBA00004123"/>
    </source>
</evidence>
<gene>
    <name evidence="5" type="ORF">C2S53_002928</name>
</gene>
<feature type="region of interest" description="Disordered" evidence="3">
    <location>
        <begin position="226"/>
        <end position="256"/>
    </location>
</feature>
<dbReference type="GO" id="GO:0000785">
    <property type="term" value="C:chromatin"/>
    <property type="evidence" value="ECO:0007669"/>
    <property type="project" value="TreeGrafter"/>
</dbReference>
<comment type="subcellular location">
    <subcellularLocation>
        <location evidence="1">Nucleus</location>
    </subcellularLocation>
</comment>
<dbReference type="GO" id="GO:0005634">
    <property type="term" value="C:nucleus"/>
    <property type="evidence" value="ECO:0007669"/>
    <property type="project" value="UniProtKB-SubCell"/>
</dbReference>
<organism evidence="5 6">
    <name type="scientific">Perilla frutescens var. hirtella</name>
    <name type="common">Perilla citriodora</name>
    <name type="synonym">Perilla setoyensis</name>
    <dbReference type="NCBI Taxonomy" id="608512"/>
    <lineage>
        <taxon>Eukaryota</taxon>
        <taxon>Viridiplantae</taxon>
        <taxon>Streptophyta</taxon>
        <taxon>Embryophyta</taxon>
        <taxon>Tracheophyta</taxon>
        <taxon>Spermatophyta</taxon>
        <taxon>Magnoliopsida</taxon>
        <taxon>eudicotyledons</taxon>
        <taxon>Gunneridae</taxon>
        <taxon>Pentapetalae</taxon>
        <taxon>asterids</taxon>
        <taxon>lamiids</taxon>
        <taxon>Lamiales</taxon>
        <taxon>Lamiaceae</taxon>
        <taxon>Nepetoideae</taxon>
        <taxon>Elsholtzieae</taxon>
        <taxon>Perilla</taxon>
    </lineage>
</organism>
<dbReference type="PANTHER" id="PTHR45623:SF13">
    <property type="entry name" value="HELICASE PROTEIN MOM1"/>
    <property type="match status" value="1"/>
</dbReference>
<proteinExistence type="predicted"/>
<feature type="compositionally biased region" description="Acidic residues" evidence="3">
    <location>
        <begin position="226"/>
        <end position="235"/>
    </location>
</feature>
<dbReference type="GO" id="GO:0016887">
    <property type="term" value="F:ATP hydrolysis activity"/>
    <property type="evidence" value="ECO:0007669"/>
    <property type="project" value="TreeGrafter"/>
</dbReference>
<dbReference type="SUPFAM" id="SSF52540">
    <property type="entry name" value="P-loop containing nucleoside triphosphate hydrolases"/>
    <property type="match status" value="1"/>
</dbReference>
<dbReference type="Gene3D" id="3.40.50.10810">
    <property type="entry name" value="Tandem AAA-ATPase domain"/>
    <property type="match status" value="1"/>
</dbReference>
<feature type="domain" description="SNF2 N-terminal" evidence="4">
    <location>
        <begin position="8"/>
        <end position="113"/>
    </location>
</feature>
<name>A0AAD4JKW7_PERFH</name>
<dbReference type="EMBL" id="SDAM02000032">
    <property type="protein sequence ID" value="KAH6835739.1"/>
    <property type="molecule type" value="Genomic_DNA"/>
</dbReference>
<evidence type="ECO:0000313" key="6">
    <source>
        <dbReference type="Proteomes" id="UP001190926"/>
    </source>
</evidence>